<feature type="region of interest" description="Disordered" evidence="9">
    <location>
        <begin position="508"/>
        <end position="542"/>
    </location>
</feature>
<organism evidence="12 13">
    <name type="scientific">Hesseltinella vesiculosa</name>
    <dbReference type="NCBI Taxonomy" id="101127"/>
    <lineage>
        <taxon>Eukaryota</taxon>
        <taxon>Fungi</taxon>
        <taxon>Fungi incertae sedis</taxon>
        <taxon>Mucoromycota</taxon>
        <taxon>Mucoromycotina</taxon>
        <taxon>Mucoromycetes</taxon>
        <taxon>Mucorales</taxon>
        <taxon>Cunninghamellaceae</taxon>
        <taxon>Hesseltinella</taxon>
    </lineage>
</organism>
<dbReference type="GO" id="GO:0017119">
    <property type="term" value="C:Golgi transport complex"/>
    <property type="evidence" value="ECO:0007669"/>
    <property type="project" value="TreeGrafter"/>
</dbReference>
<sequence length="653" mass="74205">MATKRATRTISLEEWEEKTQLSEKQLASVQDIKDACLDLPLPSSWYFNDKSFASPALISSGGRTPDASSLHLMTPVNAGTLSSQLRAIKRNRSASNLLNDSQVAALERQLSLDIGTDKPIETLQQFYDWFAVKEKEMEQGQEDVYRHYMSNVQFYQSACVDLLSDLEATNTLFQDLLQDYGFVENQTKSLQSICEQLLHEQEHYTHLADALTERLAYFNQLEPITKSLNAPGDNICLQPDFIPMLEKLDECIQYMNDHLNYHDAELYLMRFRQCLTRGMTLIKMYAITAIKNVGYESYKQIMSQASDPTITLSKQTTLFLVKFKGMAAKIKTLTDQLEKRGRDHKEYHDLYKEIVHVYIQTRQQVLSPIITRRVIELGATGNDLLAFARQGSAYIMSLCTDEYNLFYSFFHSGEAELDGHLELLTSYLHDYIRPRIIHETSIPVLSELCTIFDLYVQEDFQAGVARQSDRREPDFGHLIQNVLEDAQSRLVFRAQRYIQTDIHSYQNQPDDLLQKSPFAQEPMDNNPSPSQHALSSSGNGPATLTIEEDAAAETPMPQDTTVSNALPSSTSPTSSVPNASPTLSDPSWYPTLQKTLWLLSKLYRCVQTPVFEDLAQEAITVCTTSLKMASETLKVKVRRTSRKIEQAQTGSFF</sequence>
<name>A0A1X2GQJ9_9FUNG</name>
<dbReference type="AlphaFoldDB" id="A0A1X2GQJ9"/>
<dbReference type="STRING" id="101127.A0A1X2GQJ9"/>
<reference evidence="12 13" key="1">
    <citation type="submission" date="2016-07" db="EMBL/GenBank/DDBJ databases">
        <title>Pervasive Adenine N6-methylation of Active Genes in Fungi.</title>
        <authorList>
            <consortium name="DOE Joint Genome Institute"/>
            <person name="Mondo S.J."/>
            <person name="Dannebaum R.O."/>
            <person name="Kuo R.C."/>
            <person name="Labutti K."/>
            <person name="Haridas S."/>
            <person name="Kuo A."/>
            <person name="Salamov A."/>
            <person name="Ahrendt S.R."/>
            <person name="Lipzen A."/>
            <person name="Sullivan W."/>
            <person name="Andreopoulos W.B."/>
            <person name="Clum A."/>
            <person name="Lindquist E."/>
            <person name="Daum C."/>
            <person name="Ramamoorthy G.K."/>
            <person name="Gryganskyi A."/>
            <person name="Culley D."/>
            <person name="Magnuson J.K."/>
            <person name="James T.Y."/>
            <person name="O'Malley M.A."/>
            <person name="Stajich J.E."/>
            <person name="Spatafora J.W."/>
            <person name="Visel A."/>
            <person name="Grigoriev I.V."/>
        </authorList>
    </citation>
    <scope>NUCLEOTIDE SEQUENCE [LARGE SCALE GENOMIC DNA]</scope>
    <source>
        <strain evidence="12 13">NRRL 3301</strain>
    </source>
</reference>
<proteinExistence type="inferred from homology"/>
<comment type="similarity">
    <text evidence="2">Belongs to the COG3 family.</text>
</comment>
<dbReference type="InterPro" id="IPR048320">
    <property type="entry name" value="COG3_N"/>
</dbReference>
<evidence type="ECO:0000313" key="12">
    <source>
        <dbReference type="EMBL" id="ORX59004.1"/>
    </source>
</evidence>
<dbReference type="Pfam" id="PF04136">
    <property type="entry name" value="COG3_N"/>
    <property type="match status" value="1"/>
</dbReference>
<dbReference type="GO" id="GO:0005801">
    <property type="term" value="C:cis-Golgi network"/>
    <property type="evidence" value="ECO:0007669"/>
    <property type="project" value="InterPro"/>
</dbReference>
<dbReference type="GO" id="GO:0000139">
    <property type="term" value="C:Golgi membrane"/>
    <property type="evidence" value="ECO:0007669"/>
    <property type="project" value="UniProtKB-SubCell"/>
</dbReference>
<feature type="compositionally biased region" description="Polar residues" evidence="9">
    <location>
        <begin position="523"/>
        <end position="542"/>
    </location>
</feature>
<dbReference type="Proteomes" id="UP000242146">
    <property type="component" value="Unassembled WGS sequence"/>
</dbReference>
<evidence type="ECO:0000256" key="5">
    <source>
        <dbReference type="ARBA" id="ARBA00022927"/>
    </source>
</evidence>
<feature type="domain" description="Conserved oligomeric Golgi complex subunit 3 N-terminal" evidence="10">
    <location>
        <begin position="148"/>
        <end position="292"/>
    </location>
</feature>
<keyword evidence="5" id="KW-0653">Protein transport</keyword>
<dbReference type="GO" id="GO:0006886">
    <property type="term" value="P:intracellular protein transport"/>
    <property type="evidence" value="ECO:0007669"/>
    <property type="project" value="InterPro"/>
</dbReference>
<evidence type="ECO:0000256" key="2">
    <source>
        <dbReference type="ARBA" id="ARBA00009936"/>
    </source>
</evidence>
<protein>
    <recommendedName>
        <fullName evidence="3">Conserved oligomeric Golgi complex subunit 3</fullName>
    </recommendedName>
    <alternativeName>
        <fullName evidence="8">Component of oligomeric Golgi complex 3</fullName>
    </alternativeName>
</protein>
<dbReference type="InterPro" id="IPR007265">
    <property type="entry name" value="COG_su3"/>
</dbReference>
<evidence type="ECO:0000256" key="9">
    <source>
        <dbReference type="SAM" id="MobiDB-lite"/>
    </source>
</evidence>
<gene>
    <name evidence="12" type="ORF">DM01DRAFT_1333598</name>
</gene>
<evidence type="ECO:0000256" key="8">
    <source>
        <dbReference type="ARBA" id="ARBA00031339"/>
    </source>
</evidence>
<keyword evidence="7" id="KW-0472">Membrane</keyword>
<evidence type="ECO:0000256" key="4">
    <source>
        <dbReference type="ARBA" id="ARBA00022448"/>
    </source>
</evidence>
<dbReference type="PANTHER" id="PTHR13302">
    <property type="entry name" value="CONSERVED OLIGOMERIC GOLGI COMPLEX COMPONENT 3"/>
    <property type="match status" value="1"/>
</dbReference>
<evidence type="ECO:0000256" key="3">
    <source>
        <dbReference type="ARBA" id="ARBA00020976"/>
    </source>
</evidence>
<feature type="region of interest" description="Disordered" evidence="9">
    <location>
        <begin position="554"/>
        <end position="585"/>
    </location>
</feature>
<accession>A0A1X2GQJ9</accession>
<keyword evidence="6" id="KW-0333">Golgi apparatus</keyword>
<evidence type="ECO:0000259" key="10">
    <source>
        <dbReference type="Pfam" id="PF04136"/>
    </source>
</evidence>
<dbReference type="PANTHER" id="PTHR13302:SF8">
    <property type="entry name" value="CONSERVED OLIGOMERIC GOLGI COMPLEX SUBUNIT 3"/>
    <property type="match status" value="1"/>
</dbReference>
<evidence type="ECO:0000256" key="7">
    <source>
        <dbReference type="ARBA" id="ARBA00023136"/>
    </source>
</evidence>
<dbReference type="OrthoDB" id="296793at2759"/>
<keyword evidence="13" id="KW-1185">Reference proteome</keyword>
<evidence type="ECO:0000313" key="13">
    <source>
        <dbReference type="Proteomes" id="UP000242146"/>
    </source>
</evidence>
<dbReference type="Pfam" id="PF20671">
    <property type="entry name" value="COG3_C"/>
    <property type="match status" value="1"/>
</dbReference>
<evidence type="ECO:0000256" key="6">
    <source>
        <dbReference type="ARBA" id="ARBA00023034"/>
    </source>
</evidence>
<comment type="caution">
    <text evidence="12">The sequence shown here is derived from an EMBL/GenBank/DDBJ whole genome shotgun (WGS) entry which is preliminary data.</text>
</comment>
<feature type="compositionally biased region" description="Low complexity" evidence="9">
    <location>
        <begin position="563"/>
        <end position="582"/>
    </location>
</feature>
<dbReference type="EMBL" id="MCGT01000006">
    <property type="protein sequence ID" value="ORX59004.1"/>
    <property type="molecule type" value="Genomic_DNA"/>
</dbReference>
<keyword evidence="4" id="KW-0813">Transport</keyword>
<dbReference type="GO" id="GO:0006891">
    <property type="term" value="P:intra-Golgi vesicle-mediated transport"/>
    <property type="evidence" value="ECO:0007669"/>
    <property type="project" value="TreeGrafter"/>
</dbReference>
<evidence type="ECO:0000259" key="11">
    <source>
        <dbReference type="Pfam" id="PF20671"/>
    </source>
</evidence>
<dbReference type="InterPro" id="IPR048685">
    <property type="entry name" value="COG3_C"/>
</dbReference>
<evidence type="ECO:0000256" key="1">
    <source>
        <dbReference type="ARBA" id="ARBA00004395"/>
    </source>
</evidence>
<dbReference type="GO" id="GO:0007030">
    <property type="term" value="P:Golgi organization"/>
    <property type="evidence" value="ECO:0007669"/>
    <property type="project" value="TreeGrafter"/>
</dbReference>
<feature type="domain" description="Conserved oligomeric Golgi complex subunit 3 C-terminal" evidence="11">
    <location>
        <begin position="317"/>
        <end position="639"/>
    </location>
</feature>
<comment type="subcellular location">
    <subcellularLocation>
        <location evidence="1">Golgi apparatus membrane</location>
        <topology evidence="1">Peripheral membrane protein</topology>
    </subcellularLocation>
</comment>